<proteinExistence type="predicted"/>
<dbReference type="Proteomes" id="UP000002640">
    <property type="component" value="Unassembled WGS sequence"/>
</dbReference>
<reference evidence="3 4" key="1">
    <citation type="journal article" date="2006" name="Science">
        <title>Phytophthora genome sequences uncover evolutionary origins and mechanisms of pathogenesis.</title>
        <authorList>
            <person name="Tyler B.M."/>
            <person name="Tripathy S."/>
            <person name="Zhang X."/>
            <person name="Dehal P."/>
            <person name="Jiang R.H."/>
            <person name="Aerts A."/>
            <person name="Arredondo F.D."/>
            <person name="Baxter L."/>
            <person name="Bensasson D."/>
            <person name="Beynon J.L."/>
            <person name="Chapman J."/>
            <person name="Damasceno C.M."/>
            <person name="Dorrance A.E."/>
            <person name="Dou D."/>
            <person name="Dickerman A.W."/>
            <person name="Dubchak I.L."/>
            <person name="Garbelotto M."/>
            <person name="Gijzen M."/>
            <person name="Gordon S.G."/>
            <person name="Govers F."/>
            <person name="Grunwald N.J."/>
            <person name="Huang W."/>
            <person name="Ivors K.L."/>
            <person name="Jones R.W."/>
            <person name="Kamoun S."/>
            <person name="Krampis K."/>
            <person name="Lamour K.H."/>
            <person name="Lee M.K."/>
            <person name="McDonald W.H."/>
            <person name="Medina M."/>
            <person name="Meijer H.J."/>
            <person name="Nordberg E.K."/>
            <person name="Maclean D.J."/>
            <person name="Ospina-Giraldo M.D."/>
            <person name="Morris P.F."/>
            <person name="Phuntumart V."/>
            <person name="Putnam N.H."/>
            <person name="Rash S."/>
            <person name="Rose J.K."/>
            <person name="Sakihama Y."/>
            <person name="Salamov A.A."/>
            <person name="Savidor A."/>
            <person name="Scheuring C.F."/>
            <person name="Smith B.M."/>
            <person name="Sobral B.W."/>
            <person name="Terry A."/>
            <person name="Torto-Alalibo T.A."/>
            <person name="Win J."/>
            <person name="Xu Z."/>
            <person name="Zhang H."/>
            <person name="Grigoriev I.V."/>
            <person name="Rokhsar D.S."/>
            <person name="Boore J.L."/>
        </authorList>
    </citation>
    <scope>NUCLEOTIDE SEQUENCE [LARGE SCALE GENOMIC DNA]</scope>
    <source>
        <strain evidence="3 4">P6497</strain>
    </source>
</reference>
<feature type="coiled-coil region" evidence="1">
    <location>
        <begin position="9"/>
        <end position="47"/>
    </location>
</feature>
<protein>
    <submittedName>
        <fullName evidence="3">Uncharacterized protein</fullName>
    </submittedName>
</protein>
<dbReference type="EMBL" id="JH159154">
    <property type="protein sequence ID" value="EGZ17167.1"/>
    <property type="molecule type" value="Genomic_DNA"/>
</dbReference>
<gene>
    <name evidence="3" type="ORF">PHYSODRAFT_498356</name>
</gene>
<evidence type="ECO:0000313" key="3">
    <source>
        <dbReference type="EMBL" id="EGZ17167.1"/>
    </source>
</evidence>
<dbReference type="SMR" id="G4ZHB8"/>
<dbReference type="KEGG" id="psoj:PHYSODRAFT_498356"/>
<dbReference type="GeneID" id="20657550"/>
<accession>G4ZHB8</accession>
<dbReference type="InParanoid" id="G4ZHB8"/>
<evidence type="ECO:0000256" key="1">
    <source>
        <dbReference type="SAM" id="Coils"/>
    </source>
</evidence>
<evidence type="ECO:0000256" key="2">
    <source>
        <dbReference type="SAM" id="MobiDB-lite"/>
    </source>
</evidence>
<feature type="region of interest" description="Disordered" evidence="2">
    <location>
        <begin position="110"/>
        <end position="141"/>
    </location>
</feature>
<dbReference type="RefSeq" id="XP_009526225.1">
    <property type="nucleotide sequence ID" value="XM_009527930.1"/>
</dbReference>
<name>G4ZHB8_PHYSP</name>
<dbReference type="OMA" id="PECHDEP"/>
<keyword evidence="1" id="KW-0175">Coiled coil</keyword>
<keyword evidence="4" id="KW-1185">Reference proteome</keyword>
<organism evidence="3 4">
    <name type="scientific">Phytophthora sojae (strain P6497)</name>
    <name type="common">Soybean stem and root rot agent</name>
    <name type="synonym">Phytophthora megasperma f. sp. glycines</name>
    <dbReference type="NCBI Taxonomy" id="1094619"/>
    <lineage>
        <taxon>Eukaryota</taxon>
        <taxon>Sar</taxon>
        <taxon>Stramenopiles</taxon>
        <taxon>Oomycota</taxon>
        <taxon>Peronosporomycetes</taxon>
        <taxon>Peronosporales</taxon>
        <taxon>Peronosporaceae</taxon>
        <taxon>Phytophthora</taxon>
    </lineage>
</organism>
<dbReference type="AlphaFoldDB" id="G4ZHB8"/>
<sequence length="201" mass="22475">METQHAQYIDDLEKKLQHAIRTHKEMEQKLQLQLETVQQEQQAAVENARKVSTILTRVSSWMRQVQRSAQAERHSRHVVKSVSRDLELTVTPRSDSPYTLWTTGASLATNVPECHDEPRQATLPPPAPGRNRSKRSSLPGKGFHYRSPGALFAYCAQVVTTSLAGVRSSPEPRVKVTPAWKGDRLPQRPSVALPSLSIGLL</sequence>
<evidence type="ECO:0000313" key="4">
    <source>
        <dbReference type="Proteomes" id="UP000002640"/>
    </source>
</evidence>